<dbReference type="RefSeq" id="WP_054726176.1">
    <property type="nucleotide sequence ID" value="NZ_CP012898.1"/>
</dbReference>
<dbReference type="KEGG" id="ahz:APS56_06375"/>
<protein>
    <recommendedName>
        <fullName evidence="1">N-acetyltransferase domain-containing protein</fullName>
    </recommendedName>
</protein>
<evidence type="ECO:0000313" key="3">
    <source>
        <dbReference type="Proteomes" id="UP000057981"/>
    </source>
</evidence>
<dbReference type="CDD" id="cd04301">
    <property type="entry name" value="NAT_SF"/>
    <property type="match status" value="1"/>
</dbReference>
<dbReference type="GO" id="GO:0016747">
    <property type="term" value="F:acyltransferase activity, transferring groups other than amino-acyl groups"/>
    <property type="evidence" value="ECO:0007669"/>
    <property type="project" value="InterPro"/>
</dbReference>
<dbReference type="Pfam" id="PF00583">
    <property type="entry name" value="Acetyltransf_1"/>
    <property type="match status" value="1"/>
</dbReference>
<dbReference type="SUPFAM" id="SSF55729">
    <property type="entry name" value="Acyl-CoA N-acyltransferases (Nat)"/>
    <property type="match status" value="1"/>
</dbReference>
<sequence length="153" mass="17690">MNYIIKQINSKETHDVRHPVLRTGKPIESCIFDGDDLKTTIHLGLFKNEKLIAVASFFKNETKLLNKTNQFQLRGMAVLKKFQGNNLGKLLLEYGESELKKQQTIILWCNARESAINFYKKCDYQIIGKPFNIESIGTHYVMYKTITDKNNVT</sequence>
<proteinExistence type="predicted"/>
<dbReference type="PROSITE" id="PS51186">
    <property type="entry name" value="GNAT"/>
    <property type="match status" value="1"/>
</dbReference>
<dbReference type="InterPro" id="IPR000182">
    <property type="entry name" value="GNAT_dom"/>
</dbReference>
<dbReference type="Gene3D" id="3.40.630.30">
    <property type="match status" value="1"/>
</dbReference>
<feature type="domain" description="N-acetyltransferase" evidence="1">
    <location>
        <begin position="3"/>
        <end position="147"/>
    </location>
</feature>
<dbReference type="EMBL" id="CP012898">
    <property type="protein sequence ID" value="ALJ04771.1"/>
    <property type="molecule type" value="Genomic_DNA"/>
</dbReference>
<keyword evidence="3" id="KW-1185">Reference proteome</keyword>
<organism evidence="2 3">
    <name type="scientific">Pseudalgibacter alginicilyticus</name>
    <dbReference type="NCBI Taxonomy" id="1736674"/>
    <lineage>
        <taxon>Bacteria</taxon>
        <taxon>Pseudomonadati</taxon>
        <taxon>Bacteroidota</taxon>
        <taxon>Flavobacteriia</taxon>
        <taxon>Flavobacteriales</taxon>
        <taxon>Flavobacteriaceae</taxon>
        <taxon>Pseudalgibacter</taxon>
    </lineage>
</organism>
<evidence type="ECO:0000259" key="1">
    <source>
        <dbReference type="PROSITE" id="PS51186"/>
    </source>
</evidence>
<reference evidence="2 3" key="1">
    <citation type="submission" date="2015-10" db="EMBL/GenBank/DDBJ databases">
        <authorList>
            <person name="Gilbert D.G."/>
        </authorList>
    </citation>
    <scope>NUCLEOTIDE SEQUENCE [LARGE SCALE GENOMIC DNA]</scope>
    <source>
        <strain evidence="3">HZ-22</strain>
    </source>
</reference>
<gene>
    <name evidence="2" type="ORF">APS56_06375</name>
</gene>
<dbReference type="OrthoDB" id="2352823at2"/>
<dbReference type="InterPro" id="IPR016181">
    <property type="entry name" value="Acyl_CoA_acyltransferase"/>
</dbReference>
<dbReference type="AlphaFoldDB" id="A0A0P0DAB7"/>
<evidence type="ECO:0000313" key="2">
    <source>
        <dbReference type="EMBL" id="ALJ04771.1"/>
    </source>
</evidence>
<dbReference type="Proteomes" id="UP000057981">
    <property type="component" value="Chromosome"/>
</dbReference>
<accession>A0A0P0DAB7</accession>
<dbReference type="STRING" id="1736674.APS56_06375"/>
<name>A0A0P0DAB7_9FLAO</name>